<accession>A0A1N6XGG1</accession>
<keyword evidence="2" id="KW-1185">Reference proteome</keyword>
<organism evidence="1 2">
    <name type="scientific">Marinobacterium stanieri</name>
    <dbReference type="NCBI Taxonomy" id="49186"/>
    <lineage>
        <taxon>Bacteria</taxon>
        <taxon>Pseudomonadati</taxon>
        <taxon>Pseudomonadota</taxon>
        <taxon>Gammaproteobacteria</taxon>
        <taxon>Oceanospirillales</taxon>
        <taxon>Oceanospirillaceae</taxon>
        <taxon>Marinobacterium</taxon>
    </lineage>
</organism>
<dbReference type="AlphaFoldDB" id="A0A1N6XGG1"/>
<dbReference type="Proteomes" id="UP000186895">
    <property type="component" value="Unassembled WGS sequence"/>
</dbReference>
<gene>
    <name evidence="1" type="ORF">SAMN05421647_11414</name>
</gene>
<protein>
    <submittedName>
        <fullName evidence="1">Uncharacterized protein</fullName>
    </submittedName>
</protein>
<dbReference type="EMBL" id="FTMN01000014">
    <property type="protein sequence ID" value="SIR01415.1"/>
    <property type="molecule type" value="Genomic_DNA"/>
</dbReference>
<sequence>MNAPNRLPLDELSSNRYSLVPVEDCHGNTGRSVMICKDGIPVAGPFPAQGEGATVMCPHLVVRDGRTELFDVANDSPIDEHAVALMTMFQSAGMAPK</sequence>
<evidence type="ECO:0000313" key="2">
    <source>
        <dbReference type="Proteomes" id="UP000186895"/>
    </source>
</evidence>
<proteinExistence type="predicted"/>
<reference evidence="2" key="1">
    <citation type="submission" date="2017-01" db="EMBL/GenBank/DDBJ databases">
        <authorList>
            <person name="Varghese N."/>
            <person name="Submissions S."/>
        </authorList>
    </citation>
    <scope>NUCLEOTIDE SEQUENCE [LARGE SCALE GENOMIC DNA]</scope>
    <source>
        <strain evidence="2">DSM 7027</strain>
    </source>
</reference>
<name>A0A1N6XGG1_9GAMM</name>
<dbReference type="STRING" id="49186.SAMN05421647_11414"/>
<evidence type="ECO:0000313" key="1">
    <source>
        <dbReference type="EMBL" id="SIR01415.1"/>
    </source>
</evidence>
<dbReference type="RefSeq" id="WP_139327265.1">
    <property type="nucleotide sequence ID" value="NZ_FTMN01000014.1"/>
</dbReference>